<dbReference type="Pfam" id="PF04958">
    <property type="entry name" value="AstA"/>
    <property type="match status" value="1"/>
</dbReference>
<dbReference type="PANTHER" id="PTHR30420:SF1">
    <property type="entry name" value="ARGININE N-SUCCINYLTRANSFERASE"/>
    <property type="match status" value="1"/>
</dbReference>
<proteinExistence type="predicted"/>
<evidence type="ECO:0000313" key="5">
    <source>
        <dbReference type="Proteomes" id="UP000253769"/>
    </source>
</evidence>
<dbReference type="InterPro" id="IPR016181">
    <property type="entry name" value="Acyl_CoA_acyltransferase"/>
</dbReference>
<dbReference type="EMBL" id="QQOH01000005">
    <property type="protein sequence ID" value="RDE18237.1"/>
    <property type="molecule type" value="Genomic_DNA"/>
</dbReference>
<dbReference type="Gene3D" id="2.40.40.20">
    <property type="match status" value="1"/>
</dbReference>
<dbReference type="PANTHER" id="PTHR30420">
    <property type="entry name" value="N-SUCCINYLARGININE DIHYDROLASE"/>
    <property type="match status" value="1"/>
</dbReference>
<evidence type="ECO:0000256" key="2">
    <source>
        <dbReference type="ARBA" id="ARBA00022679"/>
    </source>
</evidence>
<comment type="caution">
    <text evidence="4">The sequence shown here is derived from an EMBL/GenBank/DDBJ whole genome shotgun (WGS) entry which is preliminary data.</text>
</comment>
<name>A0A369W9A5_9GAMM</name>
<gene>
    <name evidence="4" type="ORF">DV711_16345</name>
</gene>
<keyword evidence="3" id="KW-0012">Acyltransferase</keyword>
<organism evidence="4 5">
    <name type="scientific">Motiliproteus coralliicola</name>
    <dbReference type="NCBI Taxonomy" id="2283196"/>
    <lineage>
        <taxon>Bacteria</taxon>
        <taxon>Pseudomonadati</taxon>
        <taxon>Pseudomonadota</taxon>
        <taxon>Gammaproteobacteria</taxon>
        <taxon>Oceanospirillales</taxon>
        <taxon>Oceanospirillaceae</taxon>
        <taxon>Motiliproteus</taxon>
    </lineage>
</organism>
<accession>A0A369W9A5</accession>
<dbReference type="NCBIfam" id="TIGR03243">
    <property type="entry name" value="arg_catab_AOST"/>
    <property type="match status" value="1"/>
</dbReference>
<evidence type="ECO:0000313" key="4">
    <source>
        <dbReference type="EMBL" id="RDE18237.1"/>
    </source>
</evidence>
<dbReference type="OrthoDB" id="21121at2"/>
<dbReference type="Proteomes" id="UP000253769">
    <property type="component" value="Unassembled WGS sequence"/>
</dbReference>
<dbReference type="GO" id="GO:0008791">
    <property type="term" value="F:arginine N-succinyltransferase activity"/>
    <property type="evidence" value="ECO:0007669"/>
    <property type="project" value="InterPro"/>
</dbReference>
<keyword evidence="5" id="KW-1185">Reference proteome</keyword>
<evidence type="ECO:0000256" key="1">
    <source>
        <dbReference type="ARBA" id="ARBA00022503"/>
    </source>
</evidence>
<reference evidence="4 5" key="1">
    <citation type="submission" date="2018-07" db="EMBL/GenBank/DDBJ databases">
        <title>Motiliproteus coralliicola sp. nov., a bacterium isolated from Coral.</title>
        <authorList>
            <person name="Wang G."/>
        </authorList>
    </citation>
    <scope>NUCLEOTIDE SEQUENCE [LARGE SCALE GENOMIC DNA]</scope>
    <source>
        <strain evidence="4 5">C34</strain>
    </source>
</reference>
<dbReference type="RefSeq" id="WP_114696813.1">
    <property type="nucleotide sequence ID" value="NZ_QQOH01000005.1"/>
</dbReference>
<keyword evidence="2 4" id="KW-0808">Transferase</keyword>
<evidence type="ECO:0000256" key="3">
    <source>
        <dbReference type="ARBA" id="ARBA00023315"/>
    </source>
</evidence>
<dbReference type="GO" id="GO:0006527">
    <property type="term" value="P:L-arginine catabolic process"/>
    <property type="evidence" value="ECO:0007669"/>
    <property type="project" value="InterPro"/>
</dbReference>
<keyword evidence="1" id="KW-0056">Arginine metabolism</keyword>
<dbReference type="AlphaFoldDB" id="A0A369W9A5"/>
<dbReference type="SUPFAM" id="SSF55729">
    <property type="entry name" value="Acyl-CoA N-acyltransferases (Nat)"/>
    <property type="match status" value="1"/>
</dbReference>
<dbReference type="InterPro" id="IPR007041">
    <property type="entry name" value="Arg_succinylTrfase_AstA/AruG"/>
</dbReference>
<sequence>MRLVRPITFADLQALEQLAVVAGGSMSTLPANRDHLSEMIARTQQSLRADVDQPGEQSYHFVLEETDTGEILGVSGIDAAVGLDTPFYSYRIEQLVHASSDLQIHNRIPALHLCQDYTGASRLCSLFLAPEHRNSDNLNLLSRARMLFMACHRQRFADKTLVELQGIVDDANKSPFWEAIGRHFFSMDFSRANYLTGIQSKSFIADLMPHYPVYIPLLPDEAQEVIAAPRPDIVPVVELLEAEGFRHRGYVDIFDAGPTLELATDQIKTLDQSRTQAFESLAASDADLPAALLCNQQLAGFRCVMTTAPVSRDELETRIAEPLQLSAGDELRLQPLAP</sequence>
<protein>
    <submittedName>
        <fullName evidence="4">Arginine N-succinyltransferase</fullName>
    </submittedName>
</protein>